<dbReference type="RefSeq" id="WP_207112657.1">
    <property type="nucleotide sequence ID" value="NZ_JAFLWD010000021.1"/>
</dbReference>
<protein>
    <submittedName>
        <fullName evidence="1">Uncharacterized protein</fullName>
    </submittedName>
</protein>
<reference evidence="1 2" key="1">
    <citation type="submission" date="2021-03" db="EMBL/GenBank/DDBJ databases">
        <title>Enterococcal diversity collection.</title>
        <authorList>
            <person name="Gilmore M.S."/>
            <person name="Schwartzman J."/>
            <person name="Van Tyne D."/>
            <person name="Martin M."/>
            <person name="Earl A.M."/>
            <person name="Manson A.L."/>
            <person name="Straub T."/>
            <person name="Salamzade R."/>
            <person name="Saavedra J."/>
            <person name="Lebreton F."/>
            <person name="Prichula J."/>
            <person name="Schaufler K."/>
            <person name="Gaca A."/>
            <person name="Sgardioli B."/>
            <person name="Wagenaar J."/>
            <person name="Strong T."/>
        </authorList>
    </citation>
    <scope>NUCLEOTIDE SEQUENCE [LARGE SCALE GENOMIC DNA]</scope>
    <source>
        <strain evidence="1 2">DIV0869a</strain>
    </source>
</reference>
<keyword evidence="2" id="KW-1185">Reference proteome</keyword>
<accession>A0ABS3H0I5</accession>
<dbReference type="InterPro" id="IPR045507">
    <property type="entry name" value="DUF6483"/>
</dbReference>
<comment type="caution">
    <text evidence="1">The sequence shown here is derived from an EMBL/GenBank/DDBJ whole genome shotgun (WGS) entry which is preliminary data.</text>
</comment>
<dbReference type="Pfam" id="PF20092">
    <property type="entry name" value="DUF6483"/>
    <property type="match status" value="1"/>
</dbReference>
<dbReference type="EMBL" id="JAFLWD010000021">
    <property type="protein sequence ID" value="MBO0440615.1"/>
    <property type="molecule type" value="Genomic_DNA"/>
</dbReference>
<gene>
    <name evidence="1" type="ORF">JZO69_09595</name>
</gene>
<name>A0ABS3H0I5_9ENTE</name>
<evidence type="ECO:0000313" key="2">
    <source>
        <dbReference type="Proteomes" id="UP000664632"/>
    </source>
</evidence>
<sequence length="123" mass="14490">MMEYEKDWFMRQIKAAVFNPFRKTKEVQIMPMIYVTDEVTGEQYSIPIQNYLLELILKLKINQAENVLFAESENMTDEQFYELGNWFYECLENLSDSELATANFSRAEISQGKIDLGQHTEVN</sequence>
<dbReference type="Proteomes" id="UP000664632">
    <property type="component" value="Unassembled WGS sequence"/>
</dbReference>
<organism evidence="1 2">
    <name type="scientific">Candidatus Enterococcus ikei</name>
    <dbReference type="NCBI Taxonomy" id="2815326"/>
    <lineage>
        <taxon>Bacteria</taxon>
        <taxon>Bacillati</taxon>
        <taxon>Bacillota</taxon>
        <taxon>Bacilli</taxon>
        <taxon>Lactobacillales</taxon>
        <taxon>Enterococcaceae</taxon>
        <taxon>Enterococcus</taxon>
    </lineage>
</organism>
<evidence type="ECO:0000313" key="1">
    <source>
        <dbReference type="EMBL" id="MBO0440615.1"/>
    </source>
</evidence>
<proteinExistence type="predicted"/>